<dbReference type="Gene3D" id="3.40.50.300">
    <property type="entry name" value="P-loop containing nucleotide triphosphate hydrolases"/>
    <property type="match status" value="1"/>
</dbReference>
<keyword evidence="1" id="KW-0547">Nucleotide-binding</keyword>
<name>A0AAV2MNY5_KNICA</name>
<evidence type="ECO:0000256" key="2">
    <source>
        <dbReference type="ARBA" id="ARBA00022840"/>
    </source>
</evidence>
<evidence type="ECO:0000256" key="3">
    <source>
        <dbReference type="ARBA" id="ARBA00023125"/>
    </source>
</evidence>
<evidence type="ECO:0000256" key="4">
    <source>
        <dbReference type="ARBA" id="ARBA00023204"/>
    </source>
</evidence>
<reference evidence="6 7" key="1">
    <citation type="submission" date="2024-04" db="EMBL/GenBank/DDBJ databases">
        <authorList>
            <person name="Waldvogel A.-M."/>
            <person name="Schoenle A."/>
        </authorList>
    </citation>
    <scope>NUCLEOTIDE SEQUENCE [LARGE SCALE GENOMIC DNA]</scope>
</reference>
<gene>
    <name evidence="6" type="ORF">KC01_LOCUS40993</name>
</gene>
<dbReference type="GO" id="GO:0006312">
    <property type="term" value="P:mitotic recombination"/>
    <property type="evidence" value="ECO:0007669"/>
    <property type="project" value="TreeGrafter"/>
</dbReference>
<dbReference type="Proteomes" id="UP001497482">
    <property type="component" value="Chromosome 9"/>
</dbReference>
<keyword evidence="3" id="KW-0238">DNA-binding</keyword>
<dbReference type="AlphaFoldDB" id="A0AAV2MNY5"/>
<dbReference type="GO" id="GO:0005524">
    <property type="term" value="F:ATP binding"/>
    <property type="evidence" value="ECO:0007669"/>
    <property type="project" value="UniProtKB-KW"/>
</dbReference>
<dbReference type="InterPro" id="IPR045076">
    <property type="entry name" value="MutS"/>
</dbReference>
<keyword evidence="2" id="KW-0067">ATP-binding</keyword>
<dbReference type="GO" id="GO:0006298">
    <property type="term" value="P:mismatch repair"/>
    <property type="evidence" value="ECO:0007669"/>
    <property type="project" value="InterPro"/>
</dbReference>
<evidence type="ECO:0000313" key="6">
    <source>
        <dbReference type="EMBL" id="CAL1614975.1"/>
    </source>
</evidence>
<dbReference type="PROSITE" id="PS00486">
    <property type="entry name" value="DNA_MISMATCH_REPAIR_2"/>
    <property type="match status" value="1"/>
</dbReference>
<dbReference type="GO" id="GO:0005634">
    <property type="term" value="C:nucleus"/>
    <property type="evidence" value="ECO:0007669"/>
    <property type="project" value="TreeGrafter"/>
</dbReference>
<dbReference type="GO" id="GO:0016447">
    <property type="term" value="P:somatic recombination of immunoglobulin gene segments"/>
    <property type="evidence" value="ECO:0007669"/>
    <property type="project" value="TreeGrafter"/>
</dbReference>
<dbReference type="SUPFAM" id="SSF52540">
    <property type="entry name" value="P-loop containing nucleoside triphosphate hydrolases"/>
    <property type="match status" value="1"/>
</dbReference>
<dbReference type="PANTHER" id="PTHR11361">
    <property type="entry name" value="DNA MISMATCH REPAIR PROTEIN MUTS FAMILY MEMBER"/>
    <property type="match status" value="1"/>
</dbReference>
<evidence type="ECO:0000256" key="1">
    <source>
        <dbReference type="ARBA" id="ARBA00022741"/>
    </source>
</evidence>
<keyword evidence="7" id="KW-1185">Reference proteome</keyword>
<sequence length="212" mass="23939">MLSLLWCRMGASDDVFSGRSTFMHELTEASDIIFRATERSLVILDELGRGTSTHDGMAIAYATLEHFVTKVKSFTLFVTHYLLLSELEKLHPLHVHNCHMSFLLNDPDAAASSHDDVRPEFITFLYQLTGGAAERSYGLNVARLADIPDAILHRAAKKSRELENMITDKRKNKKLLSDLWKISDKKALMEWQTLSSSSSEELCTNPVEKPKT</sequence>
<keyword evidence="4" id="KW-0227">DNA damage</keyword>
<evidence type="ECO:0000259" key="5">
    <source>
        <dbReference type="PROSITE" id="PS00486"/>
    </source>
</evidence>
<dbReference type="Pfam" id="PF00488">
    <property type="entry name" value="MutS_V"/>
    <property type="match status" value="1"/>
</dbReference>
<dbReference type="InterPro" id="IPR027417">
    <property type="entry name" value="P-loop_NTPase"/>
</dbReference>
<keyword evidence="4" id="KW-0234">DNA repair</keyword>
<dbReference type="SMART" id="SM00534">
    <property type="entry name" value="MUTSac"/>
    <property type="match status" value="1"/>
</dbReference>
<dbReference type="InterPro" id="IPR000432">
    <property type="entry name" value="DNA_mismatch_repair_MutS_C"/>
</dbReference>
<protein>
    <recommendedName>
        <fullName evidence="5">DNA mismatch repair proteins mutS family domain-containing protein</fullName>
    </recommendedName>
</protein>
<feature type="domain" description="DNA mismatch repair proteins mutS family" evidence="5">
    <location>
        <begin position="40"/>
        <end position="56"/>
    </location>
</feature>
<accession>A0AAV2MNY5</accession>
<dbReference type="GO" id="GO:0030983">
    <property type="term" value="F:mismatched DNA binding"/>
    <property type="evidence" value="ECO:0007669"/>
    <property type="project" value="InterPro"/>
</dbReference>
<dbReference type="PANTHER" id="PTHR11361:SF122">
    <property type="entry name" value="DNA MISMATCH REPAIR PROTEIN MSH3"/>
    <property type="match status" value="1"/>
</dbReference>
<dbReference type="GO" id="GO:0140664">
    <property type="term" value="F:ATP-dependent DNA damage sensor activity"/>
    <property type="evidence" value="ECO:0007669"/>
    <property type="project" value="InterPro"/>
</dbReference>
<organism evidence="6 7">
    <name type="scientific">Knipowitschia caucasica</name>
    <name type="common">Caucasian dwarf goby</name>
    <name type="synonym">Pomatoschistus caucasicus</name>
    <dbReference type="NCBI Taxonomy" id="637954"/>
    <lineage>
        <taxon>Eukaryota</taxon>
        <taxon>Metazoa</taxon>
        <taxon>Chordata</taxon>
        <taxon>Craniata</taxon>
        <taxon>Vertebrata</taxon>
        <taxon>Euteleostomi</taxon>
        <taxon>Actinopterygii</taxon>
        <taxon>Neopterygii</taxon>
        <taxon>Teleostei</taxon>
        <taxon>Neoteleostei</taxon>
        <taxon>Acanthomorphata</taxon>
        <taxon>Gobiaria</taxon>
        <taxon>Gobiiformes</taxon>
        <taxon>Gobioidei</taxon>
        <taxon>Gobiidae</taxon>
        <taxon>Gobiinae</taxon>
        <taxon>Knipowitschia</taxon>
    </lineage>
</organism>
<evidence type="ECO:0000313" key="7">
    <source>
        <dbReference type="Proteomes" id="UP001497482"/>
    </source>
</evidence>
<proteinExistence type="predicted"/>
<dbReference type="EMBL" id="OZ035831">
    <property type="protein sequence ID" value="CAL1614975.1"/>
    <property type="molecule type" value="Genomic_DNA"/>
</dbReference>